<gene>
    <name evidence="2" type="ORF">PRZ48_015267</name>
</gene>
<reference evidence="2 3" key="1">
    <citation type="journal article" date="2023" name="G3 (Bethesda)">
        <title>A chromosome-level genome assembly of Zasmidium syzygii isolated from banana leaves.</title>
        <authorList>
            <person name="van Westerhoven A.C."/>
            <person name="Mehrabi R."/>
            <person name="Talebi R."/>
            <person name="Steentjes M.B.F."/>
            <person name="Corcolon B."/>
            <person name="Chong P.A."/>
            <person name="Kema G.H.J."/>
            <person name="Seidl M.F."/>
        </authorList>
    </citation>
    <scope>NUCLEOTIDE SEQUENCE [LARGE SCALE GENOMIC DNA]</scope>
    <source>
        <strain evidence="2 3">P124</strain>
    </source>
</reference>
<comment type="caution">
    <text evidence="2">The sequence shown here is derived from an EMBL/GenBank/DDBJ whole genome shotgun (WGS) entry which is preliminary data.</text>
</comment>
<dbReference type="EMBL" id="JAXOVC010000016">
    <property type="protein sequence ID" value="KAK4493600.1"/>
    <property type="molecule type" value="Genomic_DNA"/>
</dbReference>
<keyword evidence="1" id="KW-0732">Signal</keyword>
<accession>A0ABR0DX69</accession>
<dbReference type="Proteomes" id="UP001305779">
    <property type="component" value="Unassembled WGS sequence"/>
</dbReference>
<keyword evidence="3" id="KW-1185">Reference proteome</keyword>
<feature type="chain" id="PRO_5047088645" evidence="1">
    <location>
        <begin position="21"/>
        <end position="101"/>
    </location>
</feature>
<evidence type="ECO:0000313" key="3">
    <source>
        <dbReference type="Proteomes" id="UP001305779"/>
    </source>
</evidence>
<sequence length="101" mass="10722">MASITKLVALLSLAVAFTAAAPTPNGLGAREATKLDITTKDGQDFALVPIEGNYGKDVTIHLGPLPEELPEVHKREDASVDAVAYNPAYIYAYKGGYPYAN</sequence>
<evidence type="ECO:0000256" key="1">
    <source>
        <dbReference type="SAM" id="SignalP"/>
    </source>
</evidence>
<proteinExistence type="predicted"/>
<protein>
    <submittedName>
        <fullName evidence="2">Uncharacterized protein</fullName>
    </submittedName>
</protein>
<evidence type="ECO:0000313" key="2">
    <source>
        <dbReference type="EMBL" id="KAK4493600.1"/>
    </source>
</evidence>
<organism evidence="2 3">
    <name type="scientific">Zasmidium cellare</name>
    <name type="common">Wine cellar mold</name>
    <name type="synonym">Racodium cellare</name>
    <dbReference type="NCBI Taxonomy" id="395010"/>
    <lineage>
        <taxon>Eukaryota</taxon>
        <taxon>Fungi</taxon>
        <taxon>Dikarya</taxon>
        <taxon>Ascomycota</taxon>
        <taxon>Pezizomycotina</taxon>
        <taxon>Dothideomycetes</taxon>
        <taxon>Dothideomycetidae</taxon>
        <taxon>Mycosphaerellales</taxon>
        <taxon>Mycosphaerellaceae</taxon>
        <taxon>Zasmidium</taxon>
    </lineage>
</organism>
<name>A0ABR0DX69_ZASCE</name>
<feature type="signal peptide" evidence="1">
    <location>
        <begin position="1"/>
        <end position="20"/>
    </location>
</feature>